<dbReference type="Pfam" id="PF04542">
    <property type="entry name" value="Sigma70_r2"/>
    <property type="match status" value="1"/>
</dbReference>
<keyword evidence="3" id="KW-0238">DNA-binding</keyword>
<reference evidence="7" key="1">
    <citation type="submission" date="2017-06" db="EMBL/GenBank/DDBJ databases">
        <title>Investigating the central metabolism of Clostridium thermosuccinogenes.</title>
        <authorList>
            <person name="Koendjbiharie J.G."/>
            <person name="Van Kranenburg R."/>
            <person name="Vriesendorp B."/>
        </authorList>
    </citation>
    <scope>NUCLEOTIDE SEQUENCE [LARGE SCALE GENOMIC DNA]</scope>
    <source>
        <strain evidence="7">DSM 5806</strain>
    </source>
</reference>
<organism evidence="6 7">
    <name type="scientific">Clostridium thermosuccinogenes</name>
    <dbReference type="NCBI Taxonomy" id="84032"/>
    <lineage>
        <taxon>Bacteria</taxon>
        <taxon>Bacillati</taxon>
        <taxon>Bacillota</taxon>
        <taxon>Clostridia</taxon>
        <taxon>Eubacteriales</taxon>
        <taxon>Clostridiaceae</taxon>
        <taxon>Clostridium</taxon>
    </lineage>
</organism>
<proteinExistence type="predicted"/>
<dbReference type="GO" id="GO:0003677">
    <property type="term" value="F:DNA binding"/>
    <property type="evidence" value="ECO:0007669"/>
    <property type="project" value="UniProtKB-KW"/>
</dbReference>
<evidence type="ECO:0000256" key="1">
    <source>
        <dbReference type="ARBA" id="ARBA00023015"/>
    </source>
</evidence>
<name>A0A2K2FEJ1_9CLOT</name>
<keyword evidence="7" id="KW-1185">Reference proteome</keyword>
<evidence type="ECO:0000313" key="7">
    <source>
        <dbReference type="Proteomes" id="UP000236151"/>
    </source>
</evidence>
<dbReference type="GO" id="GO:0016987">
    <property type="term" value="F:sigma factor activity"/>
    <property type="evidence" value="ECO:0007669"/>
    <property type="project" value="UniProtKB-KW"/>
</dbReference>
<accession>A0A2K2FEJ1</accession>
<keyword evidence="4" id="KW-0804">Transcription</keyword>
<evidence type="ECO:0000313" key="6">
    <source>
        <dbReference type="EMBL" id="PNT99091.1"/>
    </source>
</evidence>
<dbReference type="InterPro" id="IPR013325">
    <property type="entry name" value="RNA_pol_sigma_r2"/>
</dbReference>
<dbReference type="PANTHER" id="PTHR43133:SF8">
    <property type="entry name" value="RNA POLYMERASE SIGMA FACTOR HI_1459-RELATED"/>
    <property type="match status" value="1"/>
</dbReference>
<evidence type="ECO:0000256" key="3">
    <source>
        <dbReference type="ARBA" id="ARBA00023125"/>
    </source>
</evidence>
<dbReference type="KEGG" id="cthd:CDO33_18385"/>
<evidence type="ECO:0000256" key="2">
    <source>
        <dbReference type="ARBA" id="ARBA00023082"/>
    </source>
</evidence>
<dbReference type="EMBL" id="NIOJ01000021">
    <property type="protein sequence ID" value="PNT99091.1"/>
    <property type="molecule type" value="Genomic_DNA"/>
</dbReference>
<sequence length="101" mass="11575">MEYNVRSLFLMAKGGDIEAYERLIETYQKKIYTLALKVSGDRSDASEMAQEVFIRAYKSIHSLKDEKQLPILIYRAAAGVCLNSEKQYKEKISYSRKSTPG</sequence>
<dbReference type="GO" id="GO:0006352">
    <property type="term" value="P:DNA-templated transcription initiation"/>
    <property type="evidence" value="ECO:0007669"/>
    <property type="project" value="InterPro"/>
</dbReference>
<dbReference type="Proteomes" id="UP000236151">
    <property type="component" value="Unassembled WGS sequence"/>
</dbReference>
<protein>
    <recommendedName>
        <fullName evidence="5">RNA polymerase sigma-70 region 2 domain-containing protein</fullName>
    </recommendedName>
</protein>
<dbReference type="InterPro" id="IPR039425">
    <property type="entry name" value="RNA_pol_sigma-70-like"/>
</dbReference>
<dbReference type="InterPro" id="IPR007627">
    <property type="entry name" value="RNA_pol_sigma70_r2"/>
</dbReference>
<comment type="caution">
    <text evidence="6">The sequence shown here is derived from an EMBL/GenBank/DDBJ whole genome shotgun (WGS) entry which is preliminary data.</text>
</comment>
<evidence type="ECO:0000259" key="5">
    <source>
        <dbReference type="Pfam" id="PF04542"/>
    </source>
</evidence>
<gene>
    <name evidence="6" type="ORF">CDQ84_09560</name>
</gene>
<dbReference type="Gene3D" id="1.10.1740.10">
    <property type="match status" value="1"/>
</dbReference>
<dbReference type="OrthoDB" id="9784984at2"/>
<dbReference type="RefSeq" id="WP_103081513.1">
    <property type="nucleotide sequence ID" value="NZ_CP021850.1"/>
</dbReference>
<dbReference type="PANTHER" id="PTHR43133">
    <property type="entry name" value="RNA POLYMERASE ECF-TYPE SIGMA FACTO"/>
    <property type="match status" value="1"/>
</dbReference>
<dbReference type="SUPFAM" id="SSF88946">
    <property type="entry name" value="Sigma2 domain of RNA polymerase sigma factors"/>
    <property type="match status" value="1"/>
</dbReference>
<dbReference type="AlphaFoldDB" id="A0A2K2FEJ1"/>
<feature type="domain" description="RNA polymerase sigma-70 region 2" evidence="5">
    <location>
        <begin position="23"/>
        <end position="82"/>
    </location>
</feature>
<keyword evidence="1" id="KW-0805">Transcription regulation</keyword>
<keyword evidence="2" id="KW-0731">Sigma factor</keyword>
<evidence type="ECO:0000256" key="4">
    <source>
        <dbReference type="ARBA" id="ARBA00023163"/>
    </source>
</evidence>